<dbReference type="Gene3D" id="3.30.559.30">
    <property type="entry name" value="Nonribosomal peptide synthetase, condensation domain"/>
    <property type="match status" value="1"/>
</dbReference>
<keyword evidence="8" id="KW-0012">Acyltransferase</keyword>
<feature type="domain" description="Condensation" evidence="12">
    <location>
        <begin position="27"/>
        <end position="145"/>
    </location>
</feature>
<evidence type="ECO:0000313" key="15">
    <source>
        <dbReference type="Proteomes" id="UP000270343"/>
    </source>
</evidence>
<evidence type="ECO:0000256" key="8">
    <source>
        <dbReference type="ARBA" id="ARBA00023315"/>
    </source>
</evidence>
<evidence type="ECO:0000256" key="11">
    <source>
        <dbReference type="ARBA" id="ARBA00033407"/>
    </source>
</evidence>
<dbReference type="Pfam" id="PF00668">
    <property type="entry name" value="Condensation"/>
    <property type="match status" value="1"/>
</dbReference>
<dbReference type="GO" id="GO:0016746">
    <property type="term" value="F:acyltransferase activity"/>
    <property type="evidence" value="ECO:0007669"/>
    <property type="project" value="UniProtKB-KW"/>
</dbReference>
<dbReference type="EMBL" id="RBAM01000006">
    <property type="protein sequence ID" value="RKN71533.1"/>
    <property type="molecule type" value="Genomic_DNA"/>
</dbReference>
<dbReference type="RefSeq" id="WP_120756146.1">
    <property type="nucleotide sequence ID" value="NZ_RBAM01000006.1"/>
</dbReference>
<comment type="similarity">
    <text evidence="4">Belongs to the acyltransferase PapA5 family.</text>
</comment>
<dbReference type="AlphaFoldDB" id="A0A3B0BE52"/>
<accession>A0A3B0BE52</accession>
<organism evidence="14 15">
    <name type="scientific">Streptomyces klenkii</name>
    <dbReference type="NCBI Taxonomy" id="1420899"/>
    <lineage>
        <taxon>Bacteria</taxon>
        <taxon>Bacillati</taxon>
        <taxon>Actinomycetota</taxon>
        <taxon>Actinomycetes</taxon>
        <taxon>Kitasatosporales</taxon>
        <taxon>Streptomycetaceae</taxon>
        <taxon>Streptomyces</taxon>
    </lineage>
</organism>
<dbReference type="InterPro" id="IPR023213">
    <property type="entry name" value="CAT-like_dom_sf"/>
</dbReference>
<evidence type="ECO:0000256" key="6">
    <source>
        <dbReference type="ARBA" id="ARBA00013449"/>
    </source>
</evidence>
<dbReference type="InterPro" id="IPR052058">
    <property type="entry name" value="Alcohol_O-acetyltransferase"/>
</dbReference>
<proteinExistence type="inferred from homology"/>
<evidence type="ECO:0000256" key="1">
    <source>
        <dbReference type="ARBA" id="ARBA00000026"/>
    </source>
</evidence>
<dbReference type="PANTHER" id="PTHR28037:SF1">
    <property type="entry name" value="ALCOHOL O-ACETYLTRANSFERASE 1-RELATED"/>
    <property type="match status" value="1"/>
</dbReference>
<evidence type="ECO:0000313" key="14">
    <source>
        <dbReference type="EMBL" id="RKN71533.1"/>
    </source>
</evidence>
<gene>
    <name evidence="14" type="ORF">D7231_16105</name>
</gene>
<evidence type="ECO:0000256" key="7">
    <source>
        <dbReference type="ARBA" id="ARBA00022679"/>
    </source>
</evidence>
<protein>
    <recommendedName>
        <fullName evidence="6">Phthiocerol/phthiodiolone dimycocerosyl transferase</fullName>
        <ecNumber evidence="5">2.3.1.282</ecNumber>
    </recommendedName>
    <alternativeName>
        <fullName evidence="11">Acyltransferase PapA5</fullName>
    </alternativeName>
    <alternativeName>
        <fullName evidence="9">Phthiocerol/phthiodiolone O-acyltransferase</fullName>
    </alternativeName>
    <alternativeName>
        <fullName evidence="10">Polyketide synthase-associated protein A5</fullName>
    </alternativeName>
</protein>
<evidence type="ECO:0000256" key="5">
    <source>
        <dbReference type="ARBA" id="ARBA00012866"/>
    </source>
</evidence>
<dbReference type="Proteomes" id="UP000270343">
    <property type="component" value="Unassembled WGS sequence"/>
</dbReference>
<comment type="catalytic activity">
    <reaction evidence="3">
        <text>2 a mycocerosyl-[mycocerosic acid synthase] + a phthiodiolone = a dimycocerosyl phthiodiolone + 2 holo-[mycocerosic acid synthase].</text>
        <dbReference type="EC" id="2.3.1.282"/>
    </reaction>
</comment>
<dbReference type="OrthoDB" id="4084257at2"/>
<evidence type="ECO:0000256" key="10">
    <source>
        <dbReference type="ARBA" id="ARBA00032317"/>
    </source>
</evidence>
<feature type="domain" description="Phthiocerol/phthiodiolone dimycocerosyl transferase C-terminal" evidence="13">
    <location>
        <begin position="207"/>
        <end position="302"/>
    </location>
</feature>
<dbReference type="SUPFAM" id="SSF52777">
    <property type="entry name" value="CoA-dependent acyltransferases"/>
    <property type="match status" value="2"/>
</dbReference>
<evidence type="ECO:0000256" key="2">
    <source>
        <dbReference type="ARBA" id="ARBA00000625"/>
    </source>
</evidence>
<evidence type="ECO:0000259" key="13">
    <source>
        <dbReference type="Pfam" id="PF16911"/>
    </source>
</evidence>
<dbReference type="EC" id="2.3.1.282" evidence="5"/>
<comment type="catalytic activity">
    <reaction evidence="1">
        <text>2 a mycocerosyl-[mycocerosic acid synthase] + a phthiocerol = a dimycocerosyl phthiocerol + 2 holo-[mycocerosic acid synthase].</text>
        <dbReference type="EC" id="2.3.1.282"/>
    </reaction>
</comment>
<dbReference type="InterPro" id="IPR001242">
    <property type="entry name" value="Condensation_dom"/>
</dbReference>
<keyword evidence="7" id="KW-0808">Transferase</keyword>
<comment type="caution">
    <text evidence="14">The sequence shown here is derived from an EMBL/GenBank/DDBJ whole genome shotgun (WGS) entry which is preliminary data.</text>
</comment>
<sequence length="419" mass="44855">MTVRRHLSPYERAVWAAGEALPATVAGAVHVEGATTPGRLRDAVAAVRARHPLLGSRVERGGPWRAWFTTEGVPETPLRVEYPVAGRTVARVLEEELQRPFATADGPLARFVVVDGGDSFDLIAVFHHLVADGHSAAVVFRDILRHLAAPGAGGPAVAAPPADGLLPGPRVRPADLAKLSRSLRLPRQAGPPALPPGHAAPLTCRTWTLDRAETTALLDRCRAERTTVHAALCAAFARARRAPGPARIAVAADLRRILAPVPEESVGLYAASFLLPVATGRPHDDLWEGARELRERLHRRLRPEELRPLVAGFRLLPLPDGMITRLLHRSENKGARFDVSLSNFLTSIPDTYGDLRLTAFHGAAHTSLSGAPLVILIGFGGRLFFSVTSTDPDAAGLCERAMTHLNAAVTPARPAGARL</sequence>
<dbReference type="Pfam" id="PF16911">
    <property type="entry name" value="PapA_C"/>
    <property type="match status" value="1"/>
</dbReference>
<evidence type="ECO:0000256" key="9">
    <source>
        <dbReference type="ARBA" id="ARBA00030465"/>
    </source>
</evidence>
<keyword evidence="15" id="KW-1185">Reference proteome</keyword>
<dbReference type="InterPro" id="IPR031641">
    <property type="entry name" value="PapA_C"/>
</dbReference>
<evidence type="ECO:0000259" key="12">
    <source>
        <dbReference type="Pfam" id="PF00668"/>
    </source>
</evidence>
<comment type="catalytic activity">
    <reaction evidence="2">
        <text>2 a mycocerosyl-[mycocerosic acid synthase] + a phenolphthiocerol = a dimycocerosyl phenolphthiocerol + 2 holo-[mycocerosic acid synthase].</text>
        <dbReference type="EC" id="2.3.1.282"/>
    </reaction>
</comment>
<reference evidence="14 15" key="1">
    <citation type="journal article" date="2015" name="Antonie Van Leeuwenhoek">
        <title>Streptomyces klenkii sp. nov., isolated from deep marine sediment.</title>
        <authorList>
            <person name="Veyisoglu A."/>
            <person name="Sahin N."/>
        </authorList>
    </citation>
    <scope>NUCLEOTIDE SEQUENCE [LARGE SCALE GENOMIC DNA]</scope>
    <source>
        <strain evidence="14 15">KCTC 29202</strain>
    </source>
</reference>
<dbReference type="Gene3D" id="3.30.559.10">
    <property type="entry name" value="Chloramphenicol acetyltransferase-like domain"/>
    <property type="match status" value="1"/>
</dbReference>
<dbReference type="GO" id="GO:0008610">
    <property type="term" value="P:lipid biosynthetic process"/>
    <property type="evidence" value="ECO:0007669"/>
    <property type="project" value="UniProtKB-ARBA"/>
</dbReference>
<evidence type="ECO:0000256" key="4">
    <source>
        <dbReference type="ARBA" id="ARBA00006558"/>
    </source>
</evidence>
<evidence type="ECO:0000256" key="3">
    <source>
        <dbReference type="ARBA" id="ARBA00001907"/>
    </source>
</evidence>
<name>A0A3B0BE52_9ACTN</name>
<dbReference type="PANTHER" id="PTHR28037">
    <property type="entry name" value="ALCOHOL O-ACETYLTRANSFERASE 1-RELATED"/>
    <property type="match status" value="1"/>
</dbReference>